<evidence type="ECO:0000313" key="1">
    <source>
        <dbReference type="EMBL" id="CAD8076624.1"/>
    </source>
</evidence>
<accession>A0A8S1MNZ6</accession>
<comment type="caution">
    <text evidence="1">The sequence shown here is derived from an EMBL/GenBank/DDBJ whole genome shotgun (WGS) entry which is preliminary data.</text>
</comment>
<evidence type="ECO:0000313" key="2">
    <source>
        <dbReference type="Proteomes" id="UP000692954"/>
    </source>
</evidence>
<gene>
    <name evidence="1" type="ORF">PSON_ATCC_30995.1.T0350064</name>
</gene>
<dbReference type="EMBL" id="CAJJDN010000035">
    <property type="protein sequence ID" value="CAD8076624.1"/>
    <property type="molecule type" value="Genomic_DNA"/>
</dbReference>
<dbReference type="Proteomes" id="UP000692954">
    <property type="component" value="Unassembled WGS sequence"/>
</dbReference>
<dbReference type="AlphaFoldDB" id="A0A8S1MNZ6"/>
<organism evidence="1 2">
    <name type="scientific">Paramecium sonneborni</name>
    <dbReference type="NCBI Taxonomy" id="65129"/>
    <lineage>
        <taxon>Eukaryota</taxon>
        <taxon>Sar</taxon>
        <taxon>Alveolata</taxon>
        <taxon>Ciliophora</taxon>
        <taxon>Intramacronucleata</taxon>
        <taxon>Oligohymenophorea</taxon>
        <taxon>Peniculida</taxon>
        <taxon>Parameciidae</taxon>
        <taxon>Paramecium</taxon>
    </lineage>
</organism>
<name>A0A8S1MNZ6_9CILI</name>
<keyword evidence="2" id="KW-1185">Reference proteome</keyword>
<proteinExistence type="predicted"/>
<reference evidence="1" key="1">
    <citation type="submission" date="2021-01" db="EMBL/GenBank/DDBJ databases">
        <authorList>
            <consortium name="Genoscope - CEA"/>
            <person name="William W."/>
        </authorList>
    </citation>
    <scope>NUCLEOTIDE SEQUENCE</scope>
</reference>
<protein>
    <submittedName>
        <fullName evidence="1">Uncharacterized protein</fullName>
    </submittedName>
</protein>
<sequence>MNQDTRTSRIKVSILQIIFRVTQDLIDSTLSVLVMKGINVNQIQIRNLLTQTSKVQNFTKLIDSKTIYFKIKLILKFKLQNFVISCKMRVLKFIKK</sequence>